<dbReference type="Pfam" id="PF25917">
    <property type="entry name" value="BSH_RND"/>
    <property type="match status" value="1"/>
</dbReference>
<keyword evidence="1" id="KW-0175">Coiled coil</keyword>
<dbReference type="PANTHER" id="PTHR30386">
    <property type="entry name" value="MEMBRANE FUSION SUBUNIT OF EMRAB-TOLC MULTIDRUG EFFLUX PUMP"/>
    <property type="match status" value="1"/>
</dbReference>
<dbReference type="Gene3D" id="1.10.287.470">
    <property type="entry name" value="Helix hairpin bin"/>
    <property type="match status" value="1"/>
</dbReference>
<reference evidence="5" key="1">
    <citation type="journal article" date="2014" name="Int. J. Syst. Evol. Microbiol.">
        <title>Complete genome sequence of Corynebacterium casei LMG S-19264T (=DSM 44701T), isolated from a smear-ripened cheese.</title>
        <authorList>
            <consortium name="US DOE Joint Genome Institute (JGI-PGF)"/>
            <person name="Walter F."/>
            <person name="Albersmeier A."/>
            <person name="Kalinowski J."/>
            <person name="Ruckert C."/>
        </authorList>
    </citation>
    <scope>NUCLEOTIDE SEQUENCE</scope>
    <source>
        <strain evidence="5">VKM B-2484</strain>
    </source>
</reference>
<proteinExistence type="predicted"/>
<feature type="compositionally biased region" description="Low complexity" evidence="2">
    <location>
        <begin position="391"/>
        <end position="401"/>
    </location>
</feature>
<evidence type="ECO:0000259" key="4">
    <source>
        <dbReference type="Pfam" id="PF25917"/>
    </source>
</evidence>
<organism evidence="5 6">
    <name type="scientific">Ancylobacter dichloromethanicus</name>
    <dbReference type="NCBI Taxonomy" id="518825"/>
    <lineage>
        <taxon>Bacteria</taxon>
        <taxon>Pseudomonadati</taxon>
        <taxon>Pseudomonadota</taxon>
        <taxon>Alphaproteobacteria</taxon>
        <taxon>Hyphomicrobiales</taxon>
        <taxon>Xanthobacteraceae</taxon>
        <taxon>Ancylobacter</taxon>
    </lineage>
</organism>
<feature type="coiled-coil region" evidence="1">
    <location>
        <begin position="205"/>
        <end position="239"/>
    </location>
</feature>
<feature type="transmembrane region" description="Helical" evidence="3">
    <location>
        <begin position="53"/>
        <end position="74"/>
    </location>
</feature>
<feature type="region of interest" description="Disordered" evidence="2">
    <location>
        <begin position="1"/>
        <end position="28"/>
    </location>
</feature>
<dbReference type="Gene3D" id="2.40.50.100">
    <property type="match status" value="1"/>
</dbReference>
<evidence type="ECO:0000313" key="5">
    <source>
        <dbReference type="EMBL" id="GLK73377.1"/>
    </source>
</evidence>
<feature type="domain" description="Multidrug resistance protein MdtA-like barrel-sandwich hybrid" evidence="4">
    <location>
        <begin position="92"/>
        <end position="288"/>
    </location>
</feature>
<gene>
    <name evidence="5" type="ORF">GCM10017643_34940</name>
</gene>
<feature type="region of interest" description="Disordered" evidence="2">
    <location>
        <begin position="388"/>
        <end position="424"/>
    </location>
</feature>
<dbReference type="PANTHER" id="PTHR30386:SF24">
    <property type="entry name" value="MULTIDRUG RESISTANCE EFFLUX PUMP"/>
    <property type="match status" value="1"/>
</dbReference>
<dbReference type="AlphaFoldDB" id="A0A9W6N0U7"/>
<reference evidence="5" key="2">
    <citation type="submission" date="2023-01" db="EMBL/GenBank/DDBJ databases">
        <authorList>
            <person name="Sun Q."/>
            <person name="Evtushenko L."/>
        </authorList>
    </citation>
    <scope>NUCLEOTIDE SEQUENCE</scope>
    <source>
        <strain evidence="5">VKM B-2484</strain>
    </source>
</reference>
<feature type="coiled-coil region" evidence="1">
    <location>
        <begin position="132"/>
        <end position="166"/>
    </location>
</feature>
<dbReference type="SUPFAM" id="SSF111369">
    <property type="entry name" value="HlyD-like secretion proteins"/>
    <property type="match status" value="2"/>
</dbReference>
<dbReference type="InterPro" id="IPR058625">
    <property type="entry name" value="MdtA-like_BSH"/>
</dbReference>
<dbReference type="InterPro" id="IPR050739">
    <property type="entry name" value="MFP"/>
</dbReference>
<dbReference type="RefSeq" id="WP_213373490.1">
    <property type="nucleotide sequence ID" value="NZ_BSFJ01000025.1"/>
</dbReference>
<dbReference type="EMBL" id="BSFJ01000025">
    <property type="protein sequence ID" value="GLK73377.1"/>
    <property type="molecule type" value="Genomic_DNA"/>
</dbReference>
<feature type="compositionally biased region" description="Pro residues" evidence="2">
    <location>
        <begin position="402"/>
        <end position="415"/>
    </location>
</feature>
<protein>
    <submittedName>
        <fullName evidence="5">Hemolysin secretion protein D</fullName>
    </submittedName>
</protein>
<sequence length="424" mass="44349">MTIATDPAKLDARPLATPPDARSDVSAPAVPIPALPDFSAPTPPARRLTMRRLLEAAAAALLLVGAGAAFYEYWTDWRFNVTTDDAYVQADIVPIAPQVSGYLTTVNVTDNQKVHKGEVLAVIDPRDYQAALDQAEADVAEARATIDDRAAQLDEQQAVIAQAKAQTDADKAAVTFAQQNDARFSKLASDGFGPVQTAEQAVSQIRQTQAQLARDTAALEAANKQVATLTAQLAEAKASLAHNEAVRETAALNLGYTRLVAPVDGVVGARTLRVGQFVEPGNELLAVVPLQATYIIANYKETQLTDVKPGQKVTIDVDTFPGAAVHGFVTSLAPASGQEFALLPPDNATGNFTKVVQRIPVRIDLDPTDPLAGLIRPGMSVETTIRTGGDAAAAPAAATPKPGTPKPASPNPASPGPAVQKPAS</sequence>
<evidence type="ECO:0000256" key="2">
    <source>
        <dbReference type="SAM" id="MobiDB-lite"/>
    </source>
</evidence>
<name>A0A9W6N0U7_9HYPH</name>
<keyword evidence="6" id="KW-1185">Reference proteome</keyword>
<dbReference type="Proteomes" id="UP001143370">
    <property type="component" value="Unassembled WGS sequence"/>
</dbReference>
<comment type="caution">
    <text evidence="5">The sequence shown here is derived from an EMBL/GenBank/DDBJ whole genome shotgun (WGS) entry which is preliminary data.</text>
</comment>
<accession>A0A9W6N0U7</accession>
<keyword evidence="3" id="KW-0472">Membrane</keyword>
<evidence type="ECO:0000256" key="1">
    <source>
        <dbReference type="SAM" id="Coils"/>
    </source>
</evidence>
<keyword evidence="3" id="KW-1133">Transmembrane helix</keyword>
<dbReference type="GO" id="GO:0055085">
    <property type="term" value="P:transmembrane transport"/>
    <property type="evidence" value="ECO:0007669"/>
    <property type="project" value="InterPro"/>
</dbReference>
<evidence type="ECO:0000313" key="6">
    <source>
        <dbReference type="Proteomes" id="UP001143370"/>
    </source>
</evidence>
<dbReference type="Gene3D" id="2.40.30.170">
    <property type="match status" value="1"/>
</dbReference>
<evidence type="ECO:0000256" key="3">
    <source>
        <dbReference type="SAM" id="Phobius"/>
    </source>
</evidence>
<keyword evidence="3" id="KW-0812">Transmembrane</keyword>